<evidence type="ECO:0000256" key="5">
    <source>
        <dbReference type="ARBA" id="ARBA00023053"/>
    </source>
</evidence>
<name>A0A0F7UDE8_NEOCL</name>
<comment type="subcellular location">
    <subcellularLocation>
        <location evidence="1">Membrane</location>
        <topology evidence="1">Multi-pass membrane protein</topology>
    </subcellularLocation>
</comment>
<evidence type="ECO:0000256" key="1">
    <source>
        <dbReference type="ARBA" id="ARBA00004141"/>
    </source>
</evidence>
<evidence type="ECO:0000256" key="7">
    <source>
        <dbReference type="ARBA" id="ARBA00023136"/>
    </source>
</evidence>
<feature type="compositionally biased region" description="Basic and acidic residues" evidence="9">
    <location>
        <begin position="178"/>
        <end position="188"/>
    </location>
</feature>
<gene>
    <name evidence="12" type="ORF">BN1204_024460</name>
</gene>
<evidence type="ECO:0000256" key="10">
    <source>
        <dbReference type="SAM" id="Phobius"/>
    </source>
</evidence>
<keyword evidence="4 10" id="KW-1133">Transmembrane helix</keyword>
<evidence type="ECO:0000256" key="6">
    <source>
        <dbReference type="ARBA" id="ARBA00023065"/>
    </source>
</evidence>
<accession>A0A0F7UDE8</accession>
<protein>
    <submittedName>
        <fullName evidence="12">Na /H exchanger, putative</fullName>
    </submittedName>
</protein>
<keyword evidence="2" id="KW-0813">Transport</keyword>
<dbReference type="Gene3D" id="6.10.140.1330">
    <property type="match status" value="1"/>
</dbReference>
<dbReference type="EMBL" id="LN714482">
    <property type="protein sequence ID" value="CEL66635.1"/>
    <property type="molecule type" value="Genomic_DNA"/>
</dbReference>
<dbReference type="InterPro" id="IPR006153">
    <property type="entry name" value="Cation/H_exchanger_TM"/>
</dbReference>
<evidence type="ECO:0000256" key="4">
    <source>
        <dbReference type="ARBA" id="ARBA00022989"/>
    </source>
</evidence>
<feature type="transmembrane region" description="Helical" evidence="10">
    <location>
        <begin position="371"/>
        <end position="391"/>
    </location>
</feature>
<evidence type="ECO:0000259" key="11">
    <source>
        <dbReference type="Pfam" id="PF00999"/>
    </source>
</evidence>
<feature type="transmembrane region" description="Helical" evidence="10">
    <location>
        <begin position="341"/>
        <end position="359"/>
    </location>
</feature>
<feature type="region of interest" description="Disordered" evidence="9">
    <location>
        <begin position="706"/>
        <end position="748"/>
    </location>
</feature>
<feature type="transmembrane region" description="Helical" evidence="10">
    <location>
        <begin position="240"/>
        <end position="257"/>
    </location>
</feature>
<dbReference type="PANTHER" id="PTHR10110">
    <property type="entry name" value="SODIUM/HYDROGEN EXCHANGER"/>
    <property type="match status" value="1"/>
</dbReference>
<feature type="region of interest" description="Disordered" evidence="9">
    <location>
        <begin position="92"/>
        <end position="194"/>
    </location>
</feature>
<evidence type="ECO:0000256" key="3">
    <source>
        <dbReference type="ARBA" id="ARBA00022692"/>
    </source>
</evidence>
<feature type="compositionally biased region" description="Basic and acidic residues" evidence="9">
    <location>
        <begin position="719"/>
        <end position="743"/>
    </location>
</feature>
<feature type="transmembrane region" description="Helical" evidence="10">
    <location>
        <begin position="577"/>
        <end position="596"/>
    </location>
</feature>
<dbReference type="InterPro" id="IPR004709">
    <property type="entry name" value="NaH_exchanger"/>
</dbReference>
<dbReference type="PRINTS" id="PR01084">
    <property type="entry name" value="NAHEXCHNGR"/>
</dbReference>
<keyword evidence="5" id="KW-0915">Sodium</keyword>
<evidence type="ECO:0000256" key="8">
    <source>
        <dbReference type="ARBA" id="ARBA00023201"/>
    </source>
</evidence>
<feature type="transmembrane region" description="Helical" evidence="10">
    <location>
        <begin position="509"/>
        <end position="530"/>
    </location>
</feature>
<feature type="domain" description="Cation/H+ exchanger transmembrane" evidence="11">
    <location>
        <begin position="224"/>
        <end position="633"/>
    </location>
</feature>
<feature type="region of interest" description="Disordered" evidence="9">
    <location>
        <begin position="664"/>
        <end position="691"/>
    </location>
</feature>
<feature type="transmembrane region" description="Helical" evidence="10">
    <location>
        <begin position="419"/>
        <end position="442"/>
    </location>
</feature>
<feature type="compositionally biased region" description="Acidic residues" evidence="9">
    <location>
        <begin position="814"/>
        <end position="824"/>
    </location>
</feature>
<feature type="compositionally biased region" description="Low complexity" evidence="9">
    <location>
        <begin position="155"/>
        <end position="172"/>
    </location>
</feature>
<keyword evidence="6" id="KW-0406">Ion transport</keyword>
<feature type="transmembrane region" description="Helical" evidence="10">
    <location>
        <begin position="209"/>
        <end position="228"/>
    </location>
</feature>
<dbReference type="GO" id="GO:0015385">
    <property type="term" value="F:sodium:proton antiporter activity"/>
    <property type="evidence" value="ECO:0007669"/>
    <property type="project" value="InterPro"/>
</dbReference>
<evidence type="ECO:0000313" key="12">
    <source>
        <dbReference type="EMBL" id="CEL66635.1"/>
    </source>
</evidence>
<organism evidence="12">
    <name type="scientific">Neospora caninum (strain Liverpool)</name>
    <dbReference type="NCBI Taxonomy" id="572307"/>
    <lineage>
        <taxon>Eukaryota</taxon>
        <taxon>Sar</taxon>
        <taxon>Alveolata</taxon>
        <taxon>Apicomplexa</taxon>
        <taxon>Conoidasida</taxon>
        <taxon>Coccidia</taxon>
        <taxon>Eucoccidiorida</taxon>
        <taxon>Eimeriorina</taxon>
        <taxon>Sarcocystidae</taxon>
        <taxon>Neospora</taxon>
    </lineage>
</organism>
<dbReference type="Pfam" id="PF00999">
    <property type="entry name" value="Na_H_Exchanger"/>
    <property type="match status" value="1"/>
</dbReference>
<keyword evidence="7 10" id="KW-0472">Membrane</keyword>
<feature type="transmembrane region" description="Helical" evidence="10">
    <location>
        <begin position="616"/>
        <end position="638"/>
    </location>
</feature>
<keyword evidence="3 10" id="KW-0812">Transmembrane</keyword>
<sequence length="870" mass="92381">MLIFFPPLSRAPRDRGNSVFSRRCRLLPPPFLLLSSVSLALASLSHSLPASRTLLAESPSLSLPALLLASASDSLSGHWAGLFPLPSFFNGNSTSPSSSDSSGSANDHPPAPVSAPEPPVPPPPRVAPPAGAPSVIKEASASTDASSAPLEETDSSSSASPPPSSTASSAPSLFAQDEADKKKEDKSPSKLATAAPTAAEGLTASFTNVNMLLLALCLLCCFTLGYFIHMNVIPHLPDSAAAMLTGVLFGLLARLFGPSPSENSFLHFDPQFFYFVLLPPIVLEAGFCLNKAAFLYNLGAILLLSILGTLLSTVVVAQITFSTAHISGLEGPAHEIRGFSWAFAALISATDTVATLSIIGSPKFRLGKKGVDLYSILMGESVLNDAVSIALTRSVLKLFFTADAAVAQMASGIDVIADFVSVVVGSLVAGLGLGGLCCFCFRHSQLKKLPEYELAITLLTAYMAFGVSEWLGFSGVVALFFCGVMLGHFNVHNLSKKSRYSIDTVFKTIALISEKIVFAYLGVVAAVGVGERTFNIFFVLIALGACAVSRVACVFPLCFISNKFRREEEKIDCGQQVLIWLAGLRGAVAFALAMTIPCSHDMWRAVCRHNKDLVVTTTLVLVAITTLGIGSILEYSAVKLGAVQPRQEGVDGSAALLMHAQPGGEGRFRSLASNGEKGRRRQSSPGETQPASLACLSSSSIATLDSASAQAACPTAGDGAREEGERERRDGGRDRSGEGRGAENEGNEYFAVQWHTQHWEGERGLPGPERRSRGSEEDFCREDFDERGRPVSACVRFLYRLDREYLQRWLGSGEEESSLSEEDFSAPPFSRAPAGTRGAACCPSRDAGLADPNVLHAKRAPPSRSSQARH</sequence>
<evidence type="ECO:0000256" key="9">
    <source>
        <dbReference type="SAM" id="MobiDB-lite"/>
    </source>
</evidence>
<dbReference type="PANTHER" id="PTHR10110:SF187">
    <property type="entry name" value="SODIUM_HYDROGEN EXCHANGER"/>
    <property type="match status" value="1"/>
</dbReference>
<dbReference type="InterPro" id="IPR018422">
    <property type="entry name" value="Cation/H_exchanger_CPA1"/>
</dbReference>
<keyword evidence="8" id="KW-0739">Sodium transport</keyword>
<dbReference type="AlphaFoldDB" id="A0A0F7UDE8"/>
<dbReference type="GO" id="GO:0051453">
    <property type="term" value="P:regulation of intracellular pH"/>
    <property type="evidence" value="ECO:0007669"/>
    <property type="project" value="TreeGrafter"/>
</dbReference>
<dbReference type="GO" id="GO:0005886">
    <property type="term" value="C:plasma membrane"/>
    <property type="evidence" value="ECO:0007669"/>
    <property type="project" value="TreeGrafter"/>
</dbReference>
<evidence type="ECO:0000256" key="2">
    <source>
        <dbReference type="ARBA" id="ARBA00022448"/>
    </source>
</evidence>
<feature type="region of interest" description="Disordered" evidence="9">
    <location>
        <begin position="814"/>
        <end position="870"/>
    </location>
</feature>
<feature type="compositionally biased region" description="Basic residues" evidence="9">
    <location>
        <begin position="856"/>
        <end position="870"/>
    </location>
</feature>
<dbReference type="GO" id="GO:0015386">
    <property type="term" value="F:potassium:proton antiporter activity"/>
    <property type="evidence" value="ECO:0007669"/>
    <property type="project" value="TreeGrafter"/>
</dbReference>
<feature type="transmembrane region" description="Helical" evidence="10">
    <location>
        <begin position="471"/>
        <end position="489"/>
    </location>
</feature>
<feature type="compositionally biased region" description="Low complexity" evidence="9">
    <location>
        <begin position="92"/>
        <end position="104"/>
    </location>
</feature>
<feature type="transmembrane region" description="Helical" evidence="10">
    <location>
        <begin position="301"/>
        <end position="321"/>
    </location>
</feature>
<reference evidence="12" key="1">
    <citation type="journal article" date="2015" name="PLoS ONE">
        <title>Comprehensive Evaluation of Toxoplasma gondii VEG and Neospora caninum LIV Genomes with Tachyzoite Stage Transcriptome and Proteome Defines Novel Transcript Features.</title>
        <authorList>
            <person name="Ramaprasad A."/>
            <person name="Mourier T."/>
            <person name="Naeem R."/>
            <person name="Malas T.B."/>
            <person name="Moussa E."/>
            <person name="Panigrahi A."/>
            <person name="Vermont S.J."/>
            <person name="Otto T.D."/>
            <person name="Wastling J."/>
            <person name="Pain A."/>
        </authorList>
    </citation>
    <scope>NUCLEOTIDE SEQUENCE</scope>
    <source>
        <strain evidence="12">Liverpool</strain>
    </source>
</reference>
<proteinExistence type="predicted"/>
<feature type="compositionally biased region" description="Pro residues" evidence="9">
    <location>
        <begin position="109"/>
        <end position="131"/>
    </location>
</feature>
<feature type="transmembrane region" description="Helical" evidence="10">
    <location>
        <begin position="536"/>
        <end position="557"/>
    </location>
</feature>
<feature type="transmembrane region" description="Helical" evidence="10">
    <location>
        <begin position="272"/>
        <end position="289"/>
    </location>
</feature>
<dbReference type="GO" id="GO:0098719">
    <property type="term" value="P:sodium ion import across plasma membrane"/>
    <property type="evidence" value="ECO:0007669"/>
    <property type="project" value="TreeGrafter"/>
</dbReference>